<sequence>MEQDDDSSAEETHFALPGESNVEKNEEAAIPASVNTPFSNGSTSSSIDEVKKAPSSLDKSTSHVPVPAAAAVDAKPFHYGLDKEVAPAVVAGETSVDDAVVPSKVTPTTTEEDSVVAKPAPDFTSTSDESSLGLPGSLGDQQSALEILEQLHKAEEAPVEEPSALADPPTDADGQPSFNIDDMMVSLAMGESEGSDSGSDQAPSAPQAPAHLTDMEGRMIY</sequence>
<feature type="compositionally biased region" description="Low complexity" evidence="1">
    <location>
        <begin position="190"/>
        <end position="210"/>
    </location>
</feature>
<evidence type="ECO:0000256" key="1">
    <source>
        <dbReference type="SAM" id="MobiDB-lite"/>
    </source>
</evidence>
<protein>
    <submittedName>
        <fullName evidence="2">Uncharacterized protein</fullName>
    </submittedName>
</protein>
<feature type="compositionally biased region" description="Polar residues" evidence="1">
    <location>
        <begin position="33"/>
        <end position="47"/>
    </location>
</feature>
<dbReference type="VEuPathDB" id="VectorBase:LOC119183949"/>
<dbReference type="EMBL" id="GHWJ01009485">
    <property type="protein sequence ID" value="NOV42222.1"/>
    <property type="molecule type" value="Transcribed_RNA"/>
</dbReference>
<reference evidence="2" key="1">
    <citation type="submission" date="2019-09" db="EMBL/GenBank/DDBJ databases">
        <title>Organ-specific transcriptomic study of the physiology of the cattle tick, Rhipicephalus microplus.</title>
        <authorList>
            <person name="Tirloni L."/>
            <person name="Braz G."/>
            <person name="Gandara A.C.P."/>
            <person name="Sabadin G.A."/>
            <person name="da Silva R.M."/>
            <person name="Guizzo M.G."/>
            <person name="Machado J.A."/>
            <person name="Costa E.P."/>
            <person name="Gomes H.F."/>
            <person name="Moraes J."/>
            <person name="Mota M.B.S."/>
            <person name="Mesquita R.D."/>
            <person name="Alvarenga P.H."/>
            <person name="Alves F."/>
            <person name="Seixas A."/>
            <person name="da Fonseca R.N."/>
            <person name="Fogaca A."/>
            <person name="Logullo C."/>
            <person name="Tanaka A."/>
            <person name="Daffre S."/>
            <person name="Termignoni C."/>
            <person name="Vaz I.S.Jr."/>
            <person name="Oliveira P.L."/>
            <person name="Ribeiro J.M."/>
        </authorList>
    </citation>
    <scope>NUCLEOTIDE SEQUENCE</scope>
    <source>
        <strain evidence="2">Porto Alegre</strain>
    </source>
</reference>
<proteinExistence type="predicted"/>
<name>A0A6M2D821_RHIMP</name>
<feature type="region of interest" description="Disordered" evidence="1">
    <location>
        <begin position="1"/>
        <end position="65"/>
    </location>
</feature>
<feature type="region of interest" description="Disordered" evidence="1">
    <location>
        <begin position="101"/>
        <end position="221"/>
    </location>
</feature>
<evidence type="ECO:0000313" key="2">
    <source>
        <dbReference type="EMBL" id="NOV42222.1"/>
    </source>
</evidence>
<accession>A0A6M2D821</accession>
<organism evidence="2">
    <name type="scientific">Rhipicephalus microplus</name>
    <name type="common">Cattle tick</name>
    <name type="synonym">Boophilus microplus</name>
    <dbReference type="NCBI Taxonomy" id="6941"/>
    <lineage>
        <taxon>Eukaryota</taxon>
        <taxon>Metazoa</taxon>
        <taxon>Ecdysozoa</taxon>
        <taxon>Arthropoda</taxon>
        <taxon>Chelicerata</taxon>
        <taxon>Arachnida</taxon>
        <taxon>Acari</taxon>
        <taxon>Parasitiformes</taxon>
        <taxon>Ixodida</taxon>
        <taxon>Ixodoidea</taxon>
        <taxon>Ixodidae</taxon>
        <taxon>Rhipicephalinae</taxon>
        <taxon>Rhipicephalus</taxon>
        <taxon>Boophilus</taxon>
    </lineage>
</organism>
<dbReference type="OrthoDB" id="10380788at2759"/>
<dbReference type="AlphaFoldDB" id="A0A6M2D821"/>